<dbReference type="PANTHER" id="PTHR10622:SF10">
    <property type="entry name" value="HET DOMAIN-CONTAINING PROTEIN"/>
    <property type="match status" value="1"/>
</dbReference>
<reference evidence="4" key="1">
    <citation type="journal article" date="2012" name="Science">
        <title>The Paleozoic origin of enzymatic lignin decomposition reconstructed from 31 fungal genomes.</title>
        <authorList>
            <person name="Floudas D."/>
            <person name="Binder M."/>
            <person name="Riley R."/>
            <person name="Barry K."/>
            <person name="Blanchette R.A."/>
            <person name="Henrissat B."/>
            <person name="Martinez A.T."/>
            <person name="Otillar R."/>
            <person name="Spatafora J.W."/>
            <person name="Yadav J.S."/>
            <person name="Aerts A."/>
            <person name="Benoit I."/>
            <person name="Boyd A."/>
            <person name="Carlson A."/>
            <person name="Copeland A."/>
            <person name="Coutinho P.M."/>
            <person name="de Vries R.P."/>
            <person name="Ferreira P."/>
            <person name="Findley K."/>
            <person name="Foster B."/>
            <person name="Gaskell J."/>
            <person name="Glotzer D."/>
            <person name="Gorecki P."/>
            <person name="Heitman J."/>
            <person name="Hesse C."/>
            <person name="Hori C."/>
            <person name="Igarashi K."/>
            <person name="Jurgens J.A."/>
            <person name="Kallen N."/>
            <person name="Kersten P."/>
            <person name="Kohler A."/>
            <person name="Kuees U."/>
            <person name="Kumar T.K.A."/>
            <person name="Kuo A."/>
            <person name="LaButti K."/>
            <person name="Larrondo L.F."/>
            <person name="Lindquist E."/>
            <person name="Ling A."/>
            <person name="Lombard V."/>
            <person name="Lucas S."/>
            <person name="Lundell T."/>
            <person name="Martin R."/>
            <person name="McLaughlin D.J."/>
            <person name="Morgenstern I."/>
            <person name="Morin E."/>
            <person name="Murat C."/>
            <person name="Nagy L.G."/>
            <person name="Nolan M."/>
            <person name="Ohm R.A."/>
            <person name="Patyshakuliyeva A."/>
            <person name="Rokas A."/>
            <person name="Ruiz-Duenas F.J."/>
            <person name="Sabat G."/>
            <person name="Salamov A."/>
            <person name="Samejima M."/>
            <person name="Schmutz J."/>
            <person name="Slot J.C."/>
            <person name="St John F."/>
            <person name="Stenlid J."/>
            <person name="Sun H."/>
            <person name="Sun S."/>
            <person name="Syed K."/>
            <person name="Tsang A."/>
            <person name="Wiebenga A."/>
            <person name="Young D."/>
            <person name="Pisabarro A."/>
            <person name="Eastwood D.C."/>
            <person name="Martin F."/>
            <person name="Cullen D."/>
            <person name="Grigoriev I.V."/>
            <person name="Hibbett D.S."/>
        </authorList>
    </citation>
    <scope>NUCLEOTIDE SEQUENCE [LARGE SCALE GENOMIC DNA]</scope>
    <source>
        <strain evidence="4">FP-101664</strain>
    </source>
</reference>
<proteinExistence type="predicted"/>
<feature type="domain" description="Heterokaryon incompatibility" evidence="1">
    <location>
        <begin position="23"/>
        <end position="115"/>
    </location>
</feature>
<dbReference type="Proteomes" id="UP000054317">
    <property type="component" value="Unassembled WGS sequence"/>
</dbReference>
<dbReference type="AlphaFoldDB" id="R7S8C3"/>
<dbReference type="Pfam" id="PF26640">
    <property type="entry name" value="DUF8212"/>
    <property type="match status" value="1"/>
</dbReference>
<dbReference type="RefSeq" id="XP_008045065.1">
    <property type="nucleotide sequence ID" value="XM_008046874.1"/>
</dbReference>
<dbReference type="EMBL" id="JH711797">
    <property type="protein sequence ID" value="EIW51945.1"/>
    <property type="molecule type" value="Genomic_DNA"/>
</dbReference>
<dbReference type="GeneID" id="19408869"/>
<evidence type="ECO:0000259" key="1">
    <source>
        <dbReference type="Pfam" id="PF06985"/>
    </source>
</evidence>
<sequence length="250" mass="28839">MPRFLNTWTGEFEWHPDPSTVTYAILSHVWRDPTDGGEQSYDDSHERSTIFAHPALSDKVKGFCKVARDAGYRLAWNDACCIDKTSSAELSEAINSMFEWYRLSDMCYVYLADVSHGDRPQDRRSEFRRSRWHKRGWTLQELIAPERVEFLTRDWRFLGTKTGLAPTLERITGVDVSILTGRAALDSVGVARRISWAHQRETTRVEDRAYSLMGLFGVHMSATYGEGHNAFIRLQEEIIRTIPDQSLFAW</sequence>
<dbReference type="PANTHER" id="PTHR10622">
    <property type="entry name" value="HET DOMAIN-CONTAINING PROTEIN"/>
    <property type="match status" value="1"/>
</dbReference>
<dbReference type="InterPro" id="IPR010730">
    <property type="entry name" value="HET"/>
</dbReference>
<evidence type="ECO:0000313" key="3">
    <source>
        <dbReference type="EMBL" id="EIW51945.1"/>
    </source>
</evidence>
<evidence type="ECO:0000259" key="2">
    <source>
        <dbReference type="Pfam" id="PF26640"/>
    </source>
</evidence>
<dbReference type="Pfam" id="PF06985">
    <property type="entry name" value="HET"/>
    <property type="match status" value="1"/>
</dbReference>
<dbReference type="KEGG" id="tvs:TRAVEDRAFT_136174"/>
<dbReference type="InterPro" id="IPR058525">
    <property type="entry name" value="DUF8212"/>
</dbReference>
<accession>R7S8C3</accession>
<organism evidence="3 4">
    <name type="scientific">Trametes versicolor (strain FP-101664)</name>
    <name type="common">White-rot fungus</name>
    <name type="synonym">Coriolus versicolor</name>
    <dbReference type="NCBI Taxonomy" id="717944"/>
    <lineage>
        <taxon>Eukaryota</taxon>
        <taxon>Fungi</taxon>
        <taxon>Dikarya</taxon>
        <taxon>Basidiomycota</taxon>
        <taxon>Agaricomycotina</taxon>
        <taxon>Agaricomycetes</taxon>
        <taxon>Polyporales</taxon>
        <taxon>Polyporaceae</taxon>
        <taxon>Trametes</taxon>
    </lineage>
</organism>
<feature type="domain" description="DUF8212" evidence="2">
    <location>
        <begin position="229"/>
        <end position="250"/>
    </location>
</feature>
<name>R7S8C3_TRAVS</name>
<keyword evidence="4" id="KW-1185">Reference proteome</keyword>
<dbReference type="OMA" id="HERSTIF"/>
<dbReference type="OrthoDB" id="2753634at2759"/>
<evidence type="ECO:0000313" key="4">
    <source>
        <dbReference type="Proteomes" id="UP000054317"/>
    </source>
</evidence>
<gene>
    <name evidence="3" type="ORF">TRAVEDRAFT_136174</name>
</gene>
<feature type="non-terminal residue" evidence="3">
    <location>
        <position position="250"/>
    </location>
</feature>
<protein>
    <submittedName>
        <fullName evidence="3">HET-domain-containing protein</fullName>
    </submittedName>
</protein>